<dbReference type="InterPro" id="IPR001295">
    <property type="entry name" value="Dihydroorotate_DH_CS"/>
</dbReference>
<feature type="binding site" evidence="13">
    <location>
        <begin position="246"/>
        <end position="247"/>
    </location>
    <ligand>
        <name>substrate</name>
    </ligand>
</feature>
<dbReference type="HAMAP" id="MF_00225">
    <property type="entry name" value="DHO_dh_type2"/>
    <property type="match status" value="1"/>
</dbReference>
<evidence type="ECO:0000256" key="4">
    <source>
        <dbReference type="ARBA" id="ARBA00005359"/>
    </source>
</evidence>
<dbReference type="CDD" id="cd04738">
    <property type="entry name" value="DHOD_2_like"/>
    <property type="match status" value="1"/>
</dbReference>
<feature type="binding site" evidence="13">
    <location>
        <position position="172"/>
    </location>
    <ligand>
        <name>FMN</name>
        <dbReference type="ChEBI" id="CHEBI:58210"/>
    </ligand>
</feature>
<dbReference type="NCBIfam" id="NF003644">
    <property type="entry name" value="PRK05286.1-1"/>
    <property type="match status" value="1"/>
</dbReference>
<comment type="subunit">
    <text evidence="5 13">Monomer.</text>
</comment>
<dbReference type="AlphaFoldDB" id="A0A1N6Q6M3"/>
<evidence type="ECO:0000313" key="16">
    <source>
        <dbReference type="Proteomes" id="UP000186895"/>
    </source>
</evidence>
<feature type="binding site" evidence="13">
    <location>
        <position position="66"/>
    </location>
    <ligand>
        <name>substrate</name>
    </ligand>
</feature>
<dbReference type="GO" id="GO:0106430">
    <property type="term" value="F:dihydroorotate dehydrogenase (quinone) activity"/>
    <property type="evidence" value="ECO:0007669"/>
    <property type="project" value="UniProtKB-EC"/>
</dbReference>
<feature type="binding site" evidence="13">
    <location>
        <position position="297"/>
    </location>
    <ligand>
        <name>FMN</name>
        <dbReference type="ChEBI" id="CHEBI:58210"/>
    </ligand>
</feature>
<dbReference type="Gene3D" id="3.20.20.70">
    <property type="entry name" value="Aldolase class I"/>
    <property type="match status" value="1"/>
</dbReference>
<comment type="catalytic activity">
    <reaction evidence="12 13">
        <text>(S)-dihydroorotate + a quinone = orotate + a quinol</text>
        <dbReference type="Rhea" id="RHEA:30187"/>
        <dbReference type="ChEBI" id="CHEBI:24646"/>
        <dbReference type="ChEBI" id="CHEBI:30839"/>
        <dbReference type="ChEBI" id="CHEBI:30864"/>
        <dbReference type="ChEBI" id="CHEBI:132124"/>
        <dbReference type="EC" id="1.3.5.2"/>
    </reaction>
</comment>
<feature type="binding site" evidence="13">
    <location>
        <position position="177"/>
    </location>
    <ligand>
        <name>substrate</name>
    </ligand>
</feature>
<evidence type="ECO:0000256" key="12">
    <source>
        <dbReference type="ARBA" id="ARBA00048639"/>
    </source>
</evidence>
<dbReference type="EMBL" id="FTMN01000002">
    <property type="protein sequence ID" value="SIQ12202.1"/>
    <property type="molecule type" value="Genomic_DNA"/>
</dbReference>
<dbReference type="NCBIfam" id="NF003652">
    <property type="entry name" value="PRK05286.2-5"/>
    <property type="match status" value="1"/>
</dbReference>
<dbReference type="Pfam" id="PF01180">
    <property type="entry name" value="DHO_dh"/>
    <property type="match status" value="1"/>
</dbReference>
<dbReference type="STRING" id="49186.SAMN05421647_102294"/>
<gene>
    <name evidence="13" type="primary">pyrD</name>
    <name evidence="15" type="ORF">SAMN05421647_102294</name>
</gene>
<dbReference type="InterPro" id="IPR012135">
    <property type="entry name" value="Dihydroorotate_DH_1_2"/>
</dbReference>
<dbReference type="PANTHER" id="PTHR48109">
    <property type="entry name" value="DIHYDROOROTATE DEHYDROGENASE (QUINONE), MITOCHONDRIAL-RELATED"/>
    <property type="match status" value="1"/>
</dbReference>
<dbReference type="SUPFAM" id="SSF51395">
    <property type="entry name" value="FMN-linked oxidoreductases"/>
    <property type="match status" value="1"/>
</dbReference>
<keyword evidence="11 13" id="KW-0472">Membrane</keyword>
<evidence type="ECO:0000256" key="7">
    <source>
        <dbReference type="ARBA" id="ARBA00022630"/>
    </source>
</evidence>
<evidence type="ECO:0000259" key="14">
    <source>
        <dbReference type="Pfam" id="PF01180"/>
    </source>
</evidence>
<dbReference type="GO" id="GO:0005886">
    <property type="term" value="C:plasma membrane"/>
    <property type="evidence" value="ECO:0007669"/>
    <property type="project" value="UniProtKB-SubCell"/>
</dbReference>
<feature type="binding site" evidence="13">
    <location>
        <position position="86"/>
    </location>
    <ligand>
        <name>FMN</name>
        <dbReference type="ChEBI" id="CHEBI:58210"/>
    </ligand>
</feature>
<organism evidence="15 16">
    <name type="scientific">Marinobacterium stanieri</name>
    <dbReference type="NCBI Taxonomy" id="49186"/>
    <lineage>
        <taxon>Bacteria</taxon>
        <taxon>Pseudomonadati</taxon>
        <taxon>Pseudomonadota</taxon>
        <taxon>Gammaproteobacteria</taxon>
        <taxon>Oceanospirillales</taxon>
        <taxon>Oceanospirillaceae</taxon>
        <taxon>Marinobacterium</taxon>
    </lineage>
</organism>
<keyword evidence="7 13" id="KW-0285">Flavoprotein</keyword>
<feature type="binding site" evidence="13">
    <location>
        <position position="139"/>
    </location>
    <ligand>
        <name>FMN</name>
        <dbReference type="ChEBI" id="CHEBI:58210"/>
    </ligand>
</feature>
<comment type="similarity">
    <text evidence="4 13">Belongs to the dihydroorotate dehydrogenase family. Type 2 subfamily.</text>
</comment>
<dbReference type="EC" id="1.3.5.2" evidence="13"/>
<dbReference type="InterPro" id="IPR005720">
    <property type="entry name" value="Dihydroorotate_DH_cat"/>
</dbReference>
<evidence type="ECO:0000313" key="15">
    <source>
        <dbReference type="EMBL" id="SIQ12202.1"/>
    </source>
</evidence>
<dbReference type="FunFam" id="3.20.20.70:FF:000028">
    <property type="entry name" value="Dihydroorotate dehydrogenase (quinone)"/>
    <property type="match status" value="1"/>
</dbReference>
<evidence type="ECO:0000256" key="11">
    <source>
        <dbReference type="ARBA" id="ARBA00023136"/>
    </source>
</evidence>
<feature type="binding site" evidence="13">
    <location>
        <begin position="318"/>
        <end position="319"/>
    </location>
    <ligand>
        <name>FMN</name>
        <dbReference type="ChEBI" id="CHEBI:58210"/>
    </ligand>
</feature>
<evidence type="ECO:0000256" key="9">
    <source>
        <dbReference type="ARBA" id="ARBA00022975"/>
    </source>
</evidence>
<comment type="cofactor">
    <cofactor evidence="13">
        <name>FMN</name>
        <dbReference type="ChEBI" id="CHEBI:58210"/>
    </cofactor>
    <text evidence="13">Binds 1 FMN per subunit.</text>
</comment>
<feature type="domain" description="Dihydroorotate dehydrogenase catalytic" evidence="14">
    <location>
        <begin position="45"/>
        <end position="331"/>
    </location>
</feature>
<comment type="pathway">
    <text evidence="3 13">Pyrimidine metabolism; UMP biosynthesis via de novo pathway; orotate from (S)-dihydroorotate (quinone route): step 1/1.</text>
</comment>
<dbReference type="eggNOG" id="COG0167">
    <property type="taxonomic scope" value="Bacteria"/>
</dbReference>
<dbReference type="UniPathway" id="UPA00070">
    <property type="reaction ID" value="UER00946"/>
</dbReference>
<reference evidence="15 16" key="1">
    <citation type="submission" date="2017-01" db="EMBL/GenBank/DDBJ databases">
        <authorList>
            <person name="Mah S.A."/>
            <person name="Swanson W.J."/>
            <person name="Moy G.W."/>
            <person name="Vacquier V.D."/>
        </authorList>
    </citation>
    <scope>NUCLEOTIDE SEQUENCE [LARGE SCALE GENOMIC DNA]</scope>
    <source>
        <strain evidence="15 16">DSM 7027</strain>
    </source>
</reference>
<evidence type="ECO:0000256" key="6">
    <source>
        <dbReference type="ARBA" id="ARBA00022475"/>
    </source>
</evidence>
<dbReference type="GO" id="GO:0044205">
    <property type="term" value="P:'de novo' UMP biosynthetic process"/>
    <property type="evidence" value="ECO:0007669"/>
    <property type="project" value="UniProtKB-UniRule"/>
</dbReference>
<dbReference type="NCBIfam" id="NF003646">
    <property type="entry name" value="PRK05286.1-4"/>
    <property type="match status" value="1"/>
</dbReference>
<accession>A0A1N6Q6M3</accession>
<evidence type="ECO:0000256" key="5">
    <source>
        <dbReference type="ARBA" id="ARBA00011245"/>
    </source>
</evidence>
<dbReference type="PROSITE" id="PS00911">
    <property type="entry name" value="DHODEHASE_1"/>
    <property type="match status" value="1"/>
</dbReference>
<feature type="binding site" evidence="13">
    <location>
        <begin position="62"/>
        <end position="66"/>
    </location>
    <ligand>
        <name>FMN</name>
        <dbReference type="ChEBI" id="CHEBI:58210"/>
    </ligand>
</feature>
<feature type="binding site" evidence="13">
    <location>
        <position position="268"/>
    </location>
    <ligand>
        <name>FMN</name>
        <dbReference type="ChEBI" id="CHEBI:58210"/>
    </ligand>
</feature>
<dbReference type="GO" id="GO:0005737">
    <property type="term" value="C:cytoplasm"/>
    <property type="evidence" value="ECO:0007669"/>
    <property type="project" value="InterPro"/>
</dbReference>
<dbReference type="InterPro" id="IPR013785">
    <property type="entry name" value="Aldolase_TIM"/>
</dbReference>
<dbReference type="RefSeq" id="WP_010325359.1">
    <property type="nucleotide sequence ID" value="NZ_FTMN01000002.1"/>
</dbReference>
<keyword evidence="10 13" id="KW-0560">Oxidoreductase</keyword>
<protein>
    <recommendedName>
        <fullName evidence="13">Dihydroorotate dehydrogenase (quinone)</fullName>
        <ecNumber evidence="13">1.3.5.2</ecNumber>
    </recommendedName>
    <alternativeName>
        <fullName evidence="13">DHOdehase</fullName>
        <shortName evidence="13">DHOD</shortName>
        <shortName evidence="13">DHODase</shortName>
    </alternativeName>
    <alternativeName>
        <fullName evidence="13">Dihydroorotate oxidase</fullName>
    </alternativeName>
</protein>
<feature type="binding site" evidence="13">
    <location>
        <position position="217"/>
    </location>
    <ligand>
        <name>FMN</name>
        <dbReference type="ChEBI" id="CHEBI:58210"/>
    </ligand>
</feature>
<keyword evidence="9 13" id="KW-0665">Pyrimidine biosynthesis</keyword>
<comment type="function">
    <text evidence="1 13">Catalyzes the conversion of dihydroorotate to orotate with quinone as electron acceptor.</text>
</comment>
<feature type="active site" description="Nucleophile" evidence="13">
    <location>
        <position position="175"/>
    </location>
</feature>
<dbReference type="NCBIfam" id="TIGR01036">
    <property type="entry name" value="pyrD_sub2"/>
    <property type="match status" value="1"/>
</dbReference>
<dbReference type="Proteomes" id="UP000186895">
    <property type="component" value="Unassembled WGS sequence"/>
</dbReference>
<feature type="binding site" evidence="13">
    <location>
        <position position="245"/>
    </location>
    <ligand>
        <name>FMN</name>
        <dbReference type="ChEBI" id="CHEBI:58210"/>
    </ligand>
</feature>
<comment type="subcellular location">
    <subcellularLocation>
        <location evidence="2 13">Cell membrane</location>
        <topology evidence="2 13">Peripheral membrane protein</topology>
    </subcellularLocation>
</comment>
<sequence length="347" mass="37237">MLYDLARTLMFRLDAETSHELALSSMNLAASLGLPRLMGATVQNLPTRVMGIRFPNPVGLAAGLDKNGTAVDGLAAMGFGFVEVGTVTPRPQPGNPKPRLFRIPEHKAIVNRMGFNNDGVDQLLKNLSRSRYDGVLGINIGKNKDTPNEKAHEDYLVCLRKVYPHASYITVNVSSPNTPGLRTLQFGDSLNSLLDALKTEQARQARLHGRYVPIAVKIAPDMVEEELGLVAGALKTYEMDGVIATNTTLSREGVEDSPIASEAGGLSGSPVRNRSTAVIRNLAEHLDGALPIIGVGGITEGFDAAEKIEAGASLVQVYTGFIYRGPQLVRDSVAAIAELRERAGEIR</sequence>
<dbReference type="GO" id="GO:0006207">
    <property type="term" value="P:'de novo' pyrimidine nucleobase biosynthetic process"/>
    <property type="evidence" value="ECO:0007669"/>
    <property type="project" value="UniProtKB-UniRule"/>
</dbReference>
<evidence type="ECO:0000256" key="8">
    <source>
        <dbReference type="ARBA" id="ARBA00022643"/>
    </source>
</evidence>
<evidence type="ECO:0000256" key="13">
    <source>
        <dbReference type="HAMAP-Rule" id="MF_00225"/>
    </source>
</evidence>
<dbReference type="PIRSF" id="PIRSF000164">
    <property type="entry name" value="DHO_oxidase"/>
    <property type="match status" value="1"/>
</dbReference>
<proteinExistence type="inferred from homology"/>
<feature type="binding site" evidence="13">
    <location>
        <position position="172"/>
    </location>
    <ligand>
        <name>substrate</name>
    </ligand>
</feature>
<keyword evidence="6 13" id="KW-1003">Cell membrane</keyword>
<dbReference type="InterPro" id="IPR005719">
    <property type="entry name" value="Dihydroorotate_DH_2"/>
</dbReference>
<keyword evidence="8 13" id="KW-0288">FMN</keyword>
<evidence type="ECO:0000256" key="10">
    <source>
        <dbReference type="ARBA" id="ARBA00023002"/>
    </source>
</evidence>
<keyword evidence="16" id="KW-1185">Reference proteome</keyword>
<evidence type="ECO:0000256" key="3">
    <source>
        <dbReference type="ARBA" id="ARBA00005161"/>
    </source>
</evidence>
<evidence type="ECO:0000256" key="1">
    <source>
        <dbReference type="ARBA" id="ARBA00003125"/>
    </source>
</evidence>
<feature type="binding site" evidence="13">
    <location>
        <begin position="111"/>
        <end position="115"/>
    </location>
    <ligand>
        <name>substrate</name>
    </ligand>
</feature>
<name>A0A1N6Q6M3_9GAMM</name>
<dbReference type="InterPro" id="IPR050074">
    <property type="entry name" value="DHO_dehydrogenase"/>
</dbReference>
<dbReference type="PANTHER" id="PTHR48109:SF4">
    <property type="entry name" value="DIHYDROOROTATE DEHYDROGENASE (QUINONE), MITOCHONDRIAL"/>
    <property type="match status" value="1"/>
</dbReference>
<dbReference type="NCBIfam" id="NF003645">
    <property type="entry name" value="PRK05286.1-2"/>
    <property type="match status" value="1"/>
</dbReference>
<evidence type="ECO:0000256" key="2">
    <source>
        <dbReference type="ARBA" id="ARBA00004202"/>
    </source>
</evidence>